<gene>
    <name evidence="1" type="ORF">TNCV_412201</name>
</gene>
<keyword evidence="2" id="KW-1185">Reference proteome</keyword>
<dbReference type="EMBL" id="BMAU01021260">
    <property type="protein sequence ID" value="GFY06470.1"/>
    <property type="molecule type" value="Genomic_DNA"/>
</dbReference>
<dbReference type="AlphaFoldDB" id="A0A8X6VHQ9"/>
<name>A0A8X6VHQ9_TRICX</name>
<sequence length="115" mass="12921">MCQIEAHEILHTKGLDCTPAINRSLEHHAGDRTIWFVFHPNHEKEIPGGGQWPPNTFRLLSTLREDLQLVGYLEFSYAEKAVHLQTSMPSLGFVSRSYSTAVSNANHYTGCVTPI</sequence>
<dbReference type="Proteomes" id="UP000887159">
    <property type="component" value="Unassembled WGS sequence"/>
</dbReference>
<organism evidence="1 2">
    <name type="scientific">Trichonephila clavipes</name>
    <name type="common">Golden silk orbweaver</name>
    <name type="synonym">Nephila clavipes</name>
    <dbReference type="NCBI Taxonomy" id="2585209"/>
    <lineage>
        <taxon>Eukaryota</taxon>
        <taxon>Metazoa</taxon>
        <taxon>Ecdysozoa</taxon>
        <taxon>Arthropoda</taxon>
        <taxon>Chelicerata</taxon>
        <taxon>Arachnida</taxon>
        <taxon>Araneae</taxon>
        <taxon>Araneomorphae</taxon>
        <taxon>Entelegynae</taxon>
        <taxon>Araneoidea</taxon>
        <taxon>Nephilidae</taxon>
        <taxon>Trichonephila</taxon>
    </lineage>
</organism>
<comment type="caution">
    <text evidence="1">The sequence shown here is derived from an EMBL/GenBank/DDBJ whole genome shotgun (WGS) entry which is preliminary data.</text>
</comment>
<proteinExistence type="predicted"/>
<reference evidence="1" key="1">
    <citation type="submission" date="2020-08" db="EMBL/GenBank/DDBJ databases">
        <title>Multicomponent nature underlies the extraordinary mechanical properties of spider dragline silk.</title>
        <authorList>
            <person name="Kono N."/>
            <person name="Nakamura H."/>
            <person name="Mori M."/>
            <person name="Yoshida Y."/>
            <person name="Ohtoshi R."/>
            <person name="Malay A.D."/>
            <person name="Moran D.A.P."/>
            <person name="Tomita M."/>
            <person name="Numata K."/>
            <person name="Arakawa K."/>
        </authorList>
    </citation>
    <scope>NUCLEOTIDE SEQUENCE</scope>
</reference>
<evidence type="ECO:0000313" key="2">
    <source>
        <dbReference type="Proteomes" id="UP000887159"/>
    </source>
</evidence>
<accession>A0A8X6VHQ9</accession>
<evidence type="ECO:0000313" key="1">
    <source>
        <dbReference type="EMBL" id="GFY06470.1"/>
    </source>
</evidence>
<protein>
    <submittedName>
        <fullName evidence="1">Uncharacterized protein</fullName>
    </submittedName>
</protein>